<evidence type="ECO:0000313" key="2">
    <source>
        <dbReference type="Proteomes" id="UP000217289"/>
    </source>
</evidence>
<dbReference type="PROSITE" id="PS51257">
    <property type="entry name" value="PROKAR_LIPOPROTEIN"/>
    <property type="match status" value="1"/>
</dbReference>
<evidence type="ECO:0008006" key="3">
    <source>
        <dbReference type="Google" id="ProtNLM"/>
    </source>
</evidence>
<evidence type="ECO:0000313" key="1">
    <source>
        <dbReference type="EMBL" id="ATB29946.1"/>
    </source>
</evidence>
<dbReference type="EMBL" id="CP022163">
    <property type="protein sequence ID" value="ATB29946.1"/>
    <property type="molecule type" value="Genomic_DNA"/>
</dbReference>
<dbReference type="KEGG" id="mbd:MEBOL_003401"/>
<dbReference type="InterPro" id="IPR045757">
    <property type="entry name" value="DUF6184"/>
</dbReference>
<dbReference type="OrthoDB" id="5517994at2"/>
<reference evidence="1 2" key="1">
    <citation type="submission" date="2017-06" db="EMBL/GenBank/DDBJ databases">
        <authorList>
            <person name="Kim H.J."/>
            <person name="Triplett B.A."/>
        </authorList>
    </citation>
    <scope>NUCLEOTIDE SEQUENCE [LARGE SCALE GENOMIC DNA]</scope>
    <source>
        <strain evidence="1 2">DSM 14713</strain>
    </source>
</reference>
<dbReference type="AlphaFoldDB" id="A0A250IG84"/>
<dbReference type="Pfam" id="PF19682">
    <property type="entry name" value="DUF6184"/>
    <property type="match status" value="1"/>
</dbReference>
<dbReference type="Proteomes" id="UP000217289">
    <property type="component" value="Chromosome"/>
</dbReference>
<dbReference type="RefSeq" id="WP_095978453.1">
    <property type="nucleotide sequence ID" value="NZ_CP022163.1"/>
</dbReference>
<gene>
    <name evidence="1" type="ORF">MEBOL_003401</name>
</gene>
<protein>
    <recommendedName>
        <fullName evidence="3">Lipoprotein</fullName>
    </recommendedName>
</protein>
<sequence length="128" mass="13355">MSKINAWVWVGVVGLVGCGGSSVDGGGTDTSGGQSHAVERAAEANCDNYEACGDIGAGKGYSTREECVTQRSAYWSDRWPATSCDKRINANQLSVCLGALQTISCNSLTDELKVNNEKCPQASICAGN</sequence>
<proteinExistence type="predicted"/>
<name>A0A250IG84_9BACT</name>
<organism evidence="1 2">
    <name type="scientific">Melittangium boletus DSM 14713</name>
    <dbReference type="NCBI Taxonomy" id="1294270"/>
    <lineage>
        <taxon>Bacteria</taxon>
        <taxon>Pseudomonadati</taxon>
        <taxon>Myxococcota</taxon>
        <taxon>Myxococcia</taxon>
        <taxon>Myxococcales</taxon>
        <taxon>Cystobacterineae</taxon>
        <taxon>Archangiaceae</taxon>
        <taxon>Melittangium</taxon>
    </lineage>
</organism>
<keyword evidence="2" id="KW-1185">Reference proteome</keyword>
<accession>A0A250IG84</accession>